<protein>
    <recommendedName>
        <fullName evidence="4">Protein kinase domain-containing protein</fullName>
    </recommendedName>
</protein>
<dbReference type="GO" id="GO:0005524">
    <property type="term" value="F:ATP binding"/>
    <property type="evidence" value="ECO:0007669"/>
    <property type="project" value="InterPro"/>
</dbReference>
<sequence>MKGSSEPLSGSEIYQGCRTPSIHSVLSASSSEPDLTPSSSAREFYEGLRTPDLSGLSVRSYDTDGVVGVKPKVTLPWYAKTGVSIAARRFTYRELSAATNNFSPACLLGQGEFGRVYVGRLWITNQVVAIEQYSNVTEKNQSFLYEASKRNLLDHPNIVNFIGHCADGNQRLMVSEYMHLGSLHHHLHHHLHHLQSGERHLDWNTRMRIAAGVAKGLEYLHEKVNPPLIVHPLKSSNILLEEGYNPKLSDLGLVKHEFAGDISNTLIDSSGGYDAPECSDRRRPTLKSDIYSFGVVLLEIITGLKQSDIRKVAGRDLLSWIFRVNFNQIADPNLEGQYPERSFYHALRIVAMCIQELPIVRPPIAELVRALTFLASEPYVPGMHPRVQGSSLVLASPPCTTM</sequence>
<comment type="caution">
    <text evidence="5">The sequence shown here is derived from an EMBL/GenBank/DDBJ whole genome shotgun (WGS) entry which is preliminary data.</text>
</comment>
<keyword evidence="2" id="KW-0418">Kinase</keyword>
<evidence type="ECO:0000259" key="4">
    <source>
        <dbReference type="PROSITE" id="PS50011"/>
    </source>
</evidence>
<dbReference type="Proteomes" id="UP000825729">
    <property type="component" value="Unassembled WGS sequence"/>
</dbReference>
<dbReference type="GO" id="GO:0016020">
    <property type="term" value="C:membrane"/>
    <property type="evidence" value="ECO:0007669"/>
    <property type="project" value="UniProtKB-SubCell"/>
</dbReference>
<name>A0AAV7DXT9_ARIFI</name>
<gene>
    <name evidence="5" type="ORF">H6P81_017251</name>
</gene>
<keyword evidence="2" id="KW-0808">Transferase</keyword>
<keyword evidence="2" id="KW-0723">Serine/threonine-protein kinase</keyword>
<comment type="subcellular location">
    <subcellularLocation>
        <location evidence="1">Membrane</location>
    </subcellularLocation>
</comment>
<evidence type="ECO:0000256" key="3">
    <source>
        <dbReference type="ARBA" id="ARBA00023136"/>
    </source>
</evidence>
<dbReference type="InterPro" id="IPR001245">
    <property type="entry name" value="Ser-Thr/Tyr_kinase_cat_dom"/>
</dbReference>
<dbReference type="PANTHER" id="PTHR47985:SF2">
    <property type="entry name" value="SERINE_THREONINE-PROTEIN KINASE PBL7-RELATED"/>
    <property type="match status" value="1"/>
</dbReference>
<dbReference type="AlphaFoldDB" id="A0AAV7DXT9"/>
<dbReference type="Gene3D" id="3.30.200.20">
    <property type="entry name" value="Phosphorylase Kinase, domain 1"/>
    <property type="match status" value="1"/>
</dbReference>
<evidence type="ECO:0000256" key="1">
    <source>
        <dbReference type="ARBA" id="ARBA00004370"/>
    </source>
</evidence>
<dbReference type="InterPro" id="IPR011009">
    <property type="entry name" value="Kinase-like_dom_sf"/>
</dbReference>
<proteinExistence type="predicted"/>
<evidence type="ECO:0000256" key="2">
    <source>
        <dbReference type="ARBA" id="ARBA00022527"/>
    </source>
</evidence>
<dbReference type="EMBL" id="JAINDJ010000007">
    <property type="protein sequence ID" value="KAG9441397.1"/>
    <property type="molecule type" value="Genomic_DNA"/>
</dbReference>
<dbReference type="SUPFAM" id="SSF56112">
    <property type="entry name" value="Protein kinase-like (PK-like)"/>
    <property type="match status" value="1"/>
</dbReference>
<evidence type="ECO:0000313" key="6">
    <source>
        <dbReference type="Proteomes" id="UP000825729"/>
    </source>
</evidence>
<evidence type="ECO:0000313" key="5">
    <source>
        <dbReference type="EMBL" id="KAG9441397.1"/>
    </source>
</evidence>
<accession>A0AAV7DXT9</accession>
<dbReference type="Pfam" id="PF07714">
    <property type="entry name" value="PK_Tyr_Ser-Thr"/>
    <property type="match status" value="1"/>
</dbReference>
<dbReference type="GO" id="GO:0004674">
    <property type="term" value="F:protein serine/threonine kinase activity"/>
    <property type="evidence" value="ECO:0007669"/>
    <property type="project" value="UniProtKB-KW"/>
</dbReference>
<reference evidence="5 6" key="1">
    <citation type="submission" date="2021-07" db="EMBL/GenBank/DDBJ databases">
        <title>The Aristolochia fimbriata genome: insights into angiosperm evolution, floral development and chemical biosynthesis.</title>
        <authorList>
            <person name="Jiao Y."/>
        </authorList>
    </citation>
    <scope>NUCLEOTIDE SEQUENCE [LARGE SCALE GENOMIC DNA]</scope>
    <source>
        <strain evidence="5">IBCAS-2021</strain>
        <tissue evidence="5">Leaf</tissue>
    </source>
</reference>
<dbReference type="InterPro" id="IPR000719">
    <property type="entry name" value="Prot_kinase_dom"/>
</dbReference>
<dbReference type="PANTHER" id="PTHR47985">
    <property type="entry name" value="OS07G0668900 PROTEIN"/>
    <property type="match status" value="1"/>
</dbReference>
<feature type="domain" description="Protein kinase" evidence="4">
    <location>
        <begin position="102"/>
        <end position="374"/>
    </location>
</feature>
<organism evidence="5 6">
    <name type="scientific">Aristolochia fimbriata</name>
    <name type="common">White veined hardy Dutchman's pipe vine</name>
    <dbReference type="NCBI Taxonomy" id="158543"/>
    <lineage>
        <taxon>Eukaryota</taxon>
        <taxon>Viridiplantae</taxon>
        <taxon>Streptophyta</taxon>
        <taxon>Embryophyta</taxon>
        <taxon>Tracheophyta</taxon>
        <taxon>Spermatophyta</taxon>
        <taxon>Magnoliopsida</taxon>
        <taxon>Magnoliidae</taxon>
        <taxon>Piperales</taxon>
        <taxon>Aristolochiaceae</taxon>
        <taxon>Aristolochia</taxon>
    </lineage>
</organism>
<dbReference type="Gene3D" id="1.10.510.10">
    <property type="entry name" value="Transferase(Phosphotransferase) domain 1"/>
    <property type="match status" value="1"/>
</dbReference>
<keyword evidence="3" id="KW-0472">Membrane</keyword>
<keyword evidence="6" id="KW-1185">Reference proteome</keyword>
<dbReference type="PROSITE" id="PS50011">
    <property type="entry name" value="PROTEIN_KINASE_DOM"/>
    <property type="match status" value="1"/>
</dbReference>